<dbReference type="Pfam" id="PF03144">
    <property type="entry name" value="GTP_EFTU_D2"/>
    <property type="match status" value="1"/>
</dbReference>
<keyword evidence="5" id="KW-0648">Protein biosynthesis</keyword>
<evidence type="ECO:0000256" key="2">
    <source>
        <dbReference type="ARBA" id="ARBA00015953"/>
    </source>
</evidence>
<dbReference type="PROSITE" id="PS51722">
    <property type="entry name" value="G_TR_2"/>
    <property type="match status" value="1"/>
</dbReference>
<dbReference type="InterPro" id="IPR027417">
    <property type="entry name" value="P-loop_NTPase"/>
</dbReference>
<evidence type="ECO:0000313" key="10">
    <source>
        <dbReference type="EMBL" id="EPZ14413.1"/>
    </source>
</evidence>
<gene>
    <name evidence="10" type="ORF">M622_05385</name>
</gene>
<dbReference type="SUPFAM" id="SSF46785">
    <property type="entry name" value="Winged helix' DNA-binding domain"/>
    <property type="match status" value="3"/>
</dbReference>
<dbReference type="PRINTS" id="PR00315">
    <property type="entry name" value="ELONGATNFCT"/>
</dbReference>
<dbReference type="AlphaFoldDB" id="T0AUU8"/>
<dbReference type="InterPro" id="IPR036390">
    <property type="entry name" value="WH_DNA-bd_sf"/>
</dbReference>
<keyword evidence="4" id="KW-0547">Nucleotide-binding</keyword>
<dbReference type="EMBL" id="ATJV01000081">
    <property type="protein sequence ID" value="EPZ14413.1"/>
    <property type="molecule type" value="Genomic_DNA"/>
</dbReference>
<dbReference type="Pfam" id="PF09107">
    <property type="entry name" value="WHD_3rd_SelB"/>
    <property type="match status" value="1"/>
</dbReference>
<dbReference type="InterPro" id="IPR004535">
    <property type="entry name" value="Transl_elong_SelB"/>
</dbReference>
<keyword evidence="3" id="KW-0963">Cytoplasm</keyword>
<name>T0AUU8_9RHOO</name>
<dbReference type="GO" id="GO:0003924">
    <property type="term" value="F:GTPase activity"/>
    <property type="evidence" value="ECO:0007669"/>
    <property type="project" value="InterPro"/>
</dbReference>
<evidence type="ECO:0000256" key="7">
    <source>
        <dbReference type="ARBA" id="ARBA00025526"/>
    </source>
</evidence>
<dbReference type="Pfam" id="PF21214">
    <property type="entry name" value="WHD_2nd_SelB_bact"/>
    <property type="match status" value="1"/>
</dbReference>
<comment type="function">
    <text evidence="7">Translation factor necessary for the incorporation of selenocysteine into proteins. It probably replaces EF-Tu for the insertion of selenocysteine directed by the UGA codon. SelB binds GTP and GDP.</text>
</comment>
<dbReference type="Gene3D" id="1.10.10.10">
    <property type="entry name" value="Winged helix-like DNA-binding domain superfamily/Winged helix DNA-binding domain"/>
    <property type="match status" value="3"/>
</dbReference>
<dbReference type="InterPro" id="IPR036388">
    <property type="entry name" value="WH-like_DNA-bd_sf"/>
</dbReference>
<dbReference type="InterPro" id="IPR050055">
    <property type="entry name" value="EF-Tu_GTPase"/>
</dbReference>
<dbReference type="GO" id="GO:0003723">
    <property type="term" value="F:RNA binding"/>
    <property type="evidence" value="ECO:0007669"/>
    <property type="project" value="InterPro"/>
</dbReference>
<dbReference type="GO" id="GO:0005525">
    <property type="term" value="F:GTP binding"/>
    <property type="evidence" value="ECO:0007669"/>
    <property type="project" value="UniProtKB-KW"/>
</dbReference>
<protein>
    <recommendedName>
        <fullName evidence="2">Selenocysteine-specific elongation factor</fullName>
    </recommendedName>
    <alternativeName>
        <fullName evidence="8">SelB translation factor</fullName>
    </alternativeName>
</protein>
<sequence length="654" mass="69863">MLIGTAGHIDHGKTTLVRALTGVDTTHLPEEKARGITIELGYAYAPLEQAPGDAAGAASSLGFIDVPGHERFVPTMLMGAAGIDYALLVVAADDGVMPQTREHLAILHLLGIERGALALSKCDRASPARVAEVEAQITSLLAPTRLAGSPIFALSAVSGIGVDALRTHLHALARSESQRSTDAGFRLVADRRFALAGAGTIITGTVHAGVVHVGDKLLLARPDGFRREVRVRALRVSNRKADSGGPGSRCAVNLSGIDYGEIERGDWLLHPALARATERLDLRLHLLPEASRKLGQWASVTLHHPAGHAMARLALLDDTLEAGGLAPGRSALVQAVLDRPVFACSGDRIVIRDAAGRETLGGGAVLDPFPAARHRRRPARLALLSALEQAEPASRLAAVLASAANGLDLEELTAAHNLPDARWQALLPDARQVSTKMGGRIFSATAWADLGETVLARLTAHHEAFADEPGVERERLRRMCAQQLPPAVFLARLEELLAEGRIARAGSAWHLPSHTVELSAADREKADALLARLQAGAFDPPWVRELAAACTLSETEVRSLLRRIALRGEAFQVVRDLFYARATVAQMCALAVELAAGEDGRIRAADFRDRIGGGRKRAIQILEFFDRVGFTRRVGDGQHRAHVLRGEAPAHDEA</sequence>
<evidence type="ECO:0000256" key="3">
    <source>
        <dbReference type="ARBA" id="ARBA00022490"/>
    </source>
</evidence>
<accession>T0AUU8</accession>
<evidence type="ECO:0000256" key="5">
    <source>
        <dbReference type="ARBA" id="ARBA00022917"/>
    </source>
</evidence>
<dbReference type="InterPro" id="IPR004161">
    <property type="entry name" value="EFTu-like_2"/>
</dbReference>
<dbReference type="InterPro" id="IPR015190">
    <property type="entry name" value="Elong_fac_SelB-wing-hlx_typ-2"/>
</dbReference>
<evidence type="ECO:0000256" key="4">
    <source>
        <dbReference type="ARBA" id="ARBA00022741"/>
    </source>
</evidence>
<dbReference type="SUPFAM" id="SSF52540">
    <property type="entry name" value="P-loop containing nucleoside triphosphate hydrolases"/>
    <property type="match status" value="1"/>
</dbReference>
<dbReference type="CDD" id="cd15491">
    <property type="entry name" value="selB_III"/>
    <property type="match status" value="1"/>
</dbReference>
<dbReference type="CDD" id="cd04171">
    <property type="entry name" value="SelB"/>
    <property type="match status" value="1"/>
</dbReference>
<evidence type="ECO:0000313" key="11">
    <source>
        <dbReference type="Proteomes" id="UP000015455"/>
    </source>
</evidence>
<organism evidence="10 11">
    <name type="scientific">Thauera terpenica 58Eu</name>
    <dbReference type="NCBI Taxonomy" id="1348657"/>
    <lineage>
        <taxon>Bacteria</taxon>
        <taxon>Pseudomonadati</taxon>
        <taxon>Pseudomonadota</taxon>
        <taxon>Betaproteobacteria</taxon>
        <taxon>Rhodocyclales</taxon>
        <taxon>Zoogloeaceae</taxon>
        <taxon>Thauera</taxon>
    </lineage>
</organism>
<evidence type="ECO:0000256" key="8">
    <source>
        <dbReference type="ARBA" id="ARBA00031615"/>
    </source>
</evidence>
<dbReference type="OrthoDB" id="9803139at2"/>
<dbReference type="GO" id="GO:0003746">
    <property type="term" value="F:translation elongation factor activity"/>
    <property type="evidence" value="ECO:0007669"/>
    <property type="project" value="InterPro"/>
</dbReference>
<dbReference type="PATRIC" id="fig|1348657.5.peg.2968"/>
<comment type="caution">
    <text evidence="10">The sequence shown here is derived from an EMBL/GenBank/DDBJ whole genome shotgun (WGS) entry which is preliminary data.</text>
</comment>
<dbReference type="Gene3D" id="3.40.50.300">
    <property type="entry name" value="P-loop containing nucleotide triphosphate hydrolases"/>
    <property type="match status" value="1"/>
</dbReference>
<dbReference type="InterPro" id="IPR000795">
    <property type="entry name" value="T_Tr_GTP-bd_dom"/>
</dbReference>
<evidence type="ECO:0000256" key="1">
    <source>
        <dbReference type="ARBA" id="ARBA00004496"/>
    </source>
</evidence>
<dbReference type="GO" id="GO:0001514">
    <property type="term" value="P:selenocysteine incorporation"/>
    <property type="evidence" value="ECO:0007669"/>
    <property type="project" value="InterPro"/>
</dbReference>
<dbReference type="RefSeq" id="WP_021250366.1">
    <property type="nucleotide sequence ID" value="NZ_ATJV01000081.1"/>
</dbReference>
<dbReference type="SUPFAM" id="SSF50465">
    <property type="entry name" value="EF-Tu/eEF-1alpha/eIF2-gamma C-terminal domain"/>
    <property type="match status" value="1"/>
</dbReference>
<dbReference type="Pfam" id="PF00009">
    <property type="entry name" value="GTP_EFTU"/>
    <property type="match status" value="1"/>
</dbReference>
<dbReference type="InterPro" id="IPR009000">
    <property type="entry name" value="Transl_B-barrel_sf"/>
</dbReference>
<dbReference type="PANTHER" id="PTHR43721">
    <property type="entry name" value="ELONGATION FACTOR TU-RELATED"/>
    <property type="match status" value="1"/>
</dbReference>
<evidence type="ECO:0000259" key="9">
    <source>
        <dbReference type="PROSITE" id="PS51722"/>
    </source>
</evidence>
<dbReference type="STRING" id="1348657.M622_05385"/>
<dbReference type="InterPro" id="IPR057335">
    <property type="entry name" value="Beta-barrel_SelB"/>
</dbReference>
<dbReference type="Pfam" id="PF25461">
    <property type="entry name" value="Beta-barrel_SelB"/>
    <property type="match status" value="1"/>
</dbReference>
<dbReference type="Gene3D" id="2.40.30.10">
    <property type="entry name" value="Translation factors"/>
    <property type="match status" value="1"/>
</dbReference>
<dbReference type="InterPro" id="IPR009001">
    <property type="entry name" value="Transl_elong_EF1A/Init_IF2_C"/>
</dbReference>
<dbReference type="GO" id="GO:0005737">
    <property type="term" value="C:cytoplasm"/>
    <property type="evidence" value="ECO:0007669"/>
    <property type="project" value="UniProtKB-SubCell"/>
</dbReference>
<dbReference type="eggNOG" id="COG3276">
    <property type="taxonomic scope" value="Bacteria"/>
</dbReference>
<comment type="subcellular location">
    <subcellularLocation>
        <location evidence="1">Cytoplasm</location>
    </subcellularLocation>
</comment>
<dbReference type="SUPFAM" id="SSF50447">
    <property type="entry name" value="Translation proteins"/>
    <property type="match status" value="1"/>
</dbReference>
<dbReference type="InterPro" id="IPR015191">
    <property type="entry name" value="SelB_WHD4"/>
</dbReference>
<dbReference type="PANTHER" id="PTHR43721:SF9">
    <property type="entry name" value="GTP-BINDING PROTEIN 1"/>
    <property type="match status" value="1"/>
</dbReference>
<dbReference type="NCBIfam" id="TIGR00475">
    <property type="entry name" value="selB"/>
    <property type="match status" value="1"/>
</dbReference>
<reference evidence="10 11" key="1">
    <citation type="submission" date="2013-06" db="EMBL/GenBank/DDBJ databases">
        <title>Draft genome sequence of Thauera terpenica.</title>
        <authorList>
            <person name="Liu B."/>
            <person name="Frostegard A.H."/>
            <person name="Shapleigh J.P."/>
        </authorList>
    </citation>
    <scope>NUCLEOTIDE SEQUENCE [LARGE SCALE GENOMIC DNA]</scope>
    <source>
        <strain evidence="10 11">58Eu</strain>
    </source>
</reference>
<dbReference type="Pfam" id="PF09106">
    <property type="entry name" value="WHD_2nd_SelB"/>
    <property type="match status" value="1"/>
</dbReference>
<dbReference type="InterPro" id="IPR048931">
    <property type="entry name" value="WHD_2nd_SelB_bact"/>
</dbReference>
<feature type="domain" description="Tr-type G" evidence="9">
    <location>
        <begin position="1"/>
        <end position="179"/>
    </location>
</feature>
<keyword evidence="6" id="KW-0342">GTP-binding</keyword>
<evidence type="ECO:0000256" key="6">
    <source>
        <dbReference type="ARBA" id="ARBA00023134"/>
    </source>
</evidence>
<proteinExistence type="predicted"/>
<dbReference type="Proteomes" id="UP000015455">
    <property type="component" value="Unassembled WGS sequence"/>
</dbReference>
<keyword evidence="11" id="KW-1185">Reference proteome</keyword>